<evidence type="ECO:0000313" key="1">
    <source>
        <dbReference type="EMBL" id="SAK96631.1"/>
    </source>
</evidence>
<name>A0A158DPR4_9BURK</name>
<dbReference type="STRING" id="1777141.AWB80_07239"/>
<protein>
    <submittedName>
        <fullName evidence="1">Lipoprotein</fullName>
    </submittedName>
</protein>
<evidence type="ECO:0000313" key="2">
    <source>
        <dbReference type="Proteomes" id="UP000054911"/>
    </source>
</evidence>
<proteinExistence type="predicted"/>
<keyword evidence="2" id="KW-1185">Reference proteome</keyword>
<keyword evidence="1" id="KW-0449">Lipoprotein</keyword>
<accession>A0A158DPR4</accession>
<reference evidence="1" key="1">
    <citation type="submission" date="2016-01" db="EMBL/GenBank/DDBJ databases">
        <authorList>
            <person name="Peeters C."/>
        </authorList>
    </citation>
    <scope>NUCLEOTIDE SEQUENCE [LARGE SCALE GENOMIC DNA]</scope>
    <source>
        <strain evidence="1">LMG 29323</strain>
    </source>
</reference>
<gene>
    <name evidence="1" type="ORF">AWB80_07239</name>
</gene>
<dbReference type="AlphaFoldDB" id="A0A158DPR4"/>
<comment type="caution">
    <text evidence="1">The sequence shown here is derived from an EMBL/GenBank/DDBJ whole genome shotgun (WGS) entry which is preliminary data.</text>
</comment>
<dbReference type="Proteomes" id="UP000054911">
    <property type="component" value="Unassembled WGS sequence"/>
</dbReference>
<dbReference type="EMBL" id="FCOE02000044">
    <property type="protein sequence ID" value="SAK96631.1"/>
    <property type="molecule type" value="Genomic_DNA"/>
</dbReference>
<sequence>MEVGIGRAGDAALGLAAMTLALDVPLALRLGLIAAGAAACVTMSGCASIGAAAGATAGIATGAFTTNPAIGLGVGIAVQAATDEAVKRVTKSLHQDQQVMIAVTAGMSQIGETRPWKVKHTLPVENGHGEVRVLREFSSALATCKEFAFSVVDGDDAKAPAEWFIATACQQSEGWKWASAEPAVERWGNLQ</sequence>
<organism evidence="1 2">
    <name type="scientific">Caballeronia pedi</name>
    <dbReference type="NCBI Taxonomy" id="1777141"/>
    <lineage>
        <taxon>Bacteria</taxon>
        <taxon>Pseudomonadati</taxon>
        <taxon>Pseudomonadota</taxon>
        <taxon>Betaproteobacteria</taxon>
        <taxon>Burkholderiales</taxon>
        <taxon>Burkholderiaceae</taxon>
        <taxon>Caballeronia</taxon>
    </lineage>
</organism>